<dbReference type="eggNOG" id="COG1813">
    <property type="taxonomic scope" value="Bacteria"/>
</dbReference>
<dbReference type="GO" id="GO:0003677">
    <property type="term" value="F:DNA binding"/>
    <property type="evidence" value="ECO:0007669"/>
    <property type="project" value="InterPro"/>
</dbReference>
<dbReference type="PROSITE" id="PS50943">
    <property type="entry name" value="HTH_CROC1"/>
    <property type="match status" value="1"/>
</dbReference>
<dbReference type="EMBL" id="CP002801">
    <property type="protein sequence ID" value="AEH10829.1"/>
    <property type="molecule type" value="Genomic_DNA"/>
</dbReference>
<reference evidence="2 3" key="1">
    <citation type="submission" date="2011-05" db="EMBL/GenBank/DDBJ databases">
        <title>Complete sequence of chromosome of Frankia symbiont of Datisca glomerata.</title>
        <authorList>
            <consortium name="US DOE Joint Genome Institute"/>
            <person name="Lucas S."/>
            <person name="Han J."/>
            <person name="Lapidus A."/>
            <person name="Cheng J.-F."/>
            <person name="Goodwin L."/>
            <person name="Pitluck S."/>
            <person name="Peters L."/>
            <person name="Mikhailova N."/>
            <person name="Chertkov O."/>
            <person name="Teshima H."/>
            <person name="Han C."/>
            <person name="Tapia R."/>
            <person name="Land M."/>
            <person name="Hauser L."/>
            <person name="Kyrpides N."/>
            <person name="Ivanova N."/>
            <person name="Pagani I."/>
            <person name="Berry A."/>
            <person name="Pawlowski K."/>
            <person name="Persson T."/>
            <person name="Vanden Heuvel B."/>
            <person name="Benson D."/>
            <person name="Woyke T."/>
        </authorList>
    </citation>
    <scope>NUCLEOTIDE SEQUENCE [LARGE SCALE GENOMIC DNA]</scope>
    <source>
        <strain evidence="3">4085684</strain>
    </source>
</reference>
<dbReference type="Gene3D" id="1.10.260.40">
    <property type="entry name" value="lambda repressor-like DNA-binding domains"/>
    <property type="match status" value="1"/>
</dbReference>
<organism evidence="2 3">
    <name type="scientific">Candidatus Protofrankia datiscae</name>
    <dbReference type="NCBI Taxonomy" id="2716812"/>
    <lineage>
        <taxon>Bacteria</taxon>
        <taxon>Bacillati</taxon>
        <taxon>Actinomycetota</taxon>
        <taxon>Actinomycetes</taxon>
        <taxon>Frankiales</taxon>
        <taxon>Frankiaceae</taxon>
        <taxon>Protofrankia</taxon>
    </lineage>
</organism>
<gene>
    <name evidence="2" type="ordered locus">FsymDg_3548</name>
</gene>
<name>F8B2F2_9ACTN</name>
<dbReference type="InterPro" id="IPR001387">
    <property type="entry name" value="Cro/C1-type_HTH"/>
</dbReference>
<evidence type="ECO:0000313" key="3">
    <source>
        <dbReference type="Proteomes" id="UP000001549"/>
    </source>
</evidence>
<dbReference type="HOGENOM" id="CLU_2751943_0_0_11"/>
<evidence type="ECO:0000259" key="1">
    <source>
        <dbReference type="PROSITE" id="PS50943"/>
    </source>
</evidence>
<proteinExistence type="predicted"/>
<dbReference type="InterPro" id="IPR010982">
    <property type="entry name" value="Lambda_DNA-bd_dom_sf"/>
</dbReference>
<dbReference type="Proteomes" id="UP000001549">
    <property type="component" value="Chromosome"/>
</dbReference>
<dbReference type="KEGG" id="fsy:FsymDg_3548"/>
<sequence>MPCSEVDRCGIGRWRVGMDGRPSSLIERHCTIGRRIADARERSGLTQAELASAVFLDRSALTKIENGARS</sequence>
<dbReference type="AlphaFoldDB" id="F8B2F2"/>
<evidence type="ECO:0000313" key="2">
    <source>
        <dbReference type="EMBL" id="AEH10829.1"/>
    </source>
</evidence>
<accession>F8B2F2</accession>
<feature type="domain" description="HTH cro/C1-type" evidence="1">
    <location>
        <begin position="36"/>
        <end position="70"/>
    </location>
</feature>
<dbReference type="CDD" id="cd00093">
    <property type="entry name" value="HTH_XRE"/>
    <property type="match status" value="1"/>
</dbReference>
<keyword evidence="3" id="KW-1185">Reference proteome</keyword>
<dbReference type="Pfam" id="PF13560">
    <property type="entry name" value="HTH_31"/>
    <property type="match status" value="1"/>
</dbReference>
<protein>
    <submittedName>
        <fullName evidence="2">Helix-turn-helix domain protein</fullName>
    </submittedName>
</protein>
<dbReference type="SUPFAM" id="SSF47413">
    <property type="entry name" value="lambda repressor-like DNA-binding domains"/>
    <property type="match status" value="1"/>
</dbReference>